<dbReference type="EMBL" id="CADCVX010000557">
    <property type="protein sequence ID" value="CAA9533846.1"/>
    <property type="molecule type" value="Genomic_DNA"/>
</dbReference>
<sequence>MNFRGGESNMLIADPRAPDSPVSSCVPDLTFPDLCAFPEPQYA</sequence>
<reference evidence="2" key="1">
    <citation type="submission" date="2020-02" db="EMBL/GenBank/DDBJ databases">
        <authorList>
            <person name="Meier V. D."/>
        </authorList>
    </citation>
    <scope>NUCLEOTIDE SEQUENCE</scope>
    <source>
        <strain evidence="2">AVDCRST_MAG91</strain>
    </source>
</reference>
<accession>A0A6J4TW58</accession>
<name>A0A6J4TW58_9SPHN</name>
<gene>
    <name evidence="2" type="ORF">AVDCRST_MAG91-3202</name>
</gene>
<dbReference type="AlphaFoldDB" id="A0A6J4TW58"/>
<evidence type="ECO:0000313" key="2">
    <source>
        <dbReference type="EMBL" id="CAA9533846.1"/>
    </source>
</evidence>
<proteinExistence type="predicted"/>
<evidence type="ECO:0000256" key="1">
    <source>
        <dbReference type="SAM" id="MobiDB-lite"/>
    </source>
</evidence>
<feature type="region of interest" description="Disordered" evidence="1">
    <location>
        <begin position="1"/>
        <end position="23"/>
    </location>
</feature>
<organism evidence="2">
    <name type="scientific">uncultured Sphingomonadaceae bacterium</name>
    <dbReference type="NCBI Taxonomy" id="169976"/>
    <lineage>
        <taxon>Bacteria</taxon>
        <taxon>Pseudomonadati</taxon>
        <taxon>Pseudomonadota</taxon>
        <taxon>Alphaproteobacteria</taxon>
        <taxon>Sphingomonadales</taxon>
        <taxon>Sphingomonadaceae</taxon>
        <taxon>environmental samples</taxon>
    </lineage>
</organism>
<protein>
    <submittedName>
        <fullName evidence="2">Uncharacterized protein</fullName>
    </submittedName>
</protein>